<evidence type="ECO:0000313" key="3">
    <source>
        <dbReference type="EMBL" id="PRY97290.1"/>
    </source>
</evidence>
<name>A0A2T0XEI9_9BURK</name>
<evidence type="ECO:0000256" key="2">
    <source>
        <dbReference type="SAM" id="SignalP"/>
    </source>
</evidence>
<feature type="chain" id="PRO_5015443393" evidence="2">
    <location>
        <begin position="20"/>
        <end position="252"/>
    </location>
</feature>
<sequence>MPRHSLLGAAALFSFAGGAAPRVPFILVNYLVVGGGGFDGGDPYGYGGGGGGEVVATSATLSTYATYAASVAGPTGSSSFNHTVARGGGNASRGSHNHGGHGGSSGNGHGGGGGNGYGWDHASWAAAGGGGAGAGEHGHSAGIWTGTNPVTPQPGRGGNGIYWPFTGKYYGGGGGGWWHGRLAGNHNGASGLGQDNFGGGSSRGNVRPGGVITTYLSPLQLFKGGAVTSAGIGEAKRWFHVFASSAHLSPLL</sequence>
<keyword evidence="4" id="KW-1185">Reference proteome</keyword>
<comment type="caution">
    <text evidence="3">The sequence shown here is derived from an EMBL/GenBank/DDBJ whole genome shotgun (WGS) entry which is preliminary data.</text>
</comment>
<feature type="signal peptide" evidence="2">
    <location>
        <begin position="1"/>
        <end position="19"/>
    </location>
</feature>
<accession>A0A2T0XEI9</accession>
<keyword evidence="2" id="KW-0732">Signal</keyword>
<evidence type="ECO:0000256" key="1">
    <source>
        <dbReference type="SAM" id="MobiDB-lite"/>
    </source>
</evidence>
<dbReference type="RefSeq" id="WP_106228252.1">
    <property type="nucleotide sequence ID" value="NZ_PVTV01000015.1"/>
</dbReference>
<proteinExistence type="predicted"/>
<feature type="region of interest" description="Disordered" evidence="1">
    <location>
        <begin position="128"/>
        <end position="155"/>
    </location>
</feature>
<gene>
    <name evidence="3" type="ORF">BCM14_2435</name>
</gene>
<evidence type="ECO:0000313" key="4">
    <source>
        <dbReference type="Proteomes" id="UP000238308"/>
    </source>
</evidence>
<feature type="compositionally biased region" description="Gly residues" evidence="1">
    <location>
        <begin position="100"/>
        <end position="111"/>
    </location>
</feature>
<feature type="region of interest" description="Disordered" evidence="1">
    <location>
        <begin position="78"/>
        <end position="111"/>
    </location>
</feature>
<reference evidence="3 4" key="1">
    <citation type="submission" date="2018-03" db="EMBL/GenBank/DDBJ databases">
        <title>Genomic Encyclopedia of Type Strains, Phase III (KMG-III): the genomes of soil and plant-associated and newly described type strains.</title>
        <authorList>
            <person name="Whitman W."/>
        </authorList>
    </citation>
    <scope>NUCLEOTIDE SEQUENCE [LARGE SCALE GENOMIC DNA]</scope>
    <source>
        <strain evidence="3 4">MWH-P2sevCIIIb</strain>
    </source>
</reference>
<organism evidence="3 4">
    <name type="scientific">Jezberella montanilacus</name>
    <dbReference type="NCBI Taxonomy" id="323426"/>
    <lineage>
        <taxon>Bacteria</taxon>
        <taxon>Pseudomonadati</taxon>
        <taxon>Pseudomonadota</taxon>
        <taxon>Betaproteobacteria</taxon>
        <taxon>Burkholderiales</taxon>
        <taxon>Alcaligenaceae</taxon>
        <taxon>Jezberella</taxon>
    </lineage>
</organism>
<dbReference type="AlphaFoldDB" id="A0A2T0XEI9"/>
<protein>
    <submittedName>
        <fullName evidence="3">Uncharacterized protein</fullName>
    </submittedName>
</protein>
<dbReference type="Proteomes" id="UP000238308">
    <property type="component" value="Unassembled WGS sequence"/>
</dbReference>
<dbReference type="EMBL" id="PVTV01000015">
    <property type="protein sequence ID" value="PRY97290.1"/>
    <property type="molecule type" value="Genomic_DNA"/>
</dbReference>